<keyword evidence="2 6" id="KW-0889">Transcription antitermination</keyword>
<evidence type="ECO:0000313" key="9">
    <source>
        <dbReference type="Proteomes" id="UP001497416"/>
    </source>
</evidence>
<evidence type="ECO:0000313" key="8">
    <source>
        <dbReference type="EMBL" id="CAL2092486.1"/>
    </source>
</evidence>
<gene>
    <name evidence="6" type="primary">nusB</name>
    <name evidence="8" type="ORF">T190607A01A_50011</name>
</gene>
<dbReference type="InterPro" id="IPR006027">
    <property type="entry name" value="NusB_RsmB_TIM44"/>
</dbReference>
<accession>A0ABM9P534</accession>
<organism evidence="8 9">
    <name type="scientific">Tenacibaculum platacis</name>
    <dbReference type="NCBI Taxonomy" id="3137852"/>
    <lineage>
        <taxon>Bacteria</taxon>
        <taxon>Pseudomonadati</taxon>
        <taxon>Bacteroidota</taxon>
        <taxon>Flavobacteriia</taxon>
        <taxon>Flavobacteriales</taxon>
        <taxon>Flavobacteriaceae</taxon>
        <taxon>Tenacibaculum</taxon>
    </lineage>
</organism>
<keyword evidence="3 6" id="KW-0694">RNA-binding</keyword>
<dbReference type="Proteomes" id="UP001497416">
    <property type="component" value="Unassembled WGS sequence"/>
</dbReference>
<evidence type="ECO:0000256" key="3">
    <source>
        <dbReference type="ARBA" id="ARBA00022884"/>
    </source>
</evidence>
<keyword evidence="9" id="KW-1185">Reference proteome</keyword>
<reference evidence="8 9" key="1">
    <citation type="submission" date="2024-05" db="EMBL/GenBank/DDBJ databases">
        <authorList>
            <person name="Duchaud E."/>
        </authorList>
    </citation>
    <scope>NUCLEOTIDE SEQUENCE [LARGE SCALE GENOMIC DNA]</scope>
    <source>
        <strain evidence="8">Ena-SAMPLE-TAB-13-05-2024-13:56:06:370-140302</strain>
    </source>
</reference>
<feature type="domain" description="NusB/RsmB/TIM44" evidence="7">
    <location>
        <begin position="200"/>
        <end position="296"/>
    </location>
</feature>
<protein>
    <recommendedName>
        <fullName evidence="6">Transcription antitermination protein NusB</fullName>
    </recommendedName>
    <alternativeName>
        <fullName evidence="6">Antitermination factor NusB</fullName>
    </alternativeName>
</protein>
<evidence type="ECO:0000256" key="4">
    <source>
        <dbReference type="ARBA" id="ARBA00023015"/>
    </source>
</evidence>
<keyword evidence="5 6" id="KW-0804">Transcription</keyword>
<dbReference type="NCBIfam" id="TIGR01951">
    <property type="entry name" value="nusB"/>
    <property type="match status" value="1"/>
</dbReference>
<sequence length="312" mass="36909">MINRRHIRLKVMQSVYAMHQANTSDLVKEEKFLKFSIQKMYDLYVLNLQLLVEVQKLASKKIELSKKKILATKEDLNPNVKFVNNKLINQIRESVSLEGYLELNKLNNWDLEEEYVKIIWEKLNTSSLYEDYMKSSEDSYHEDRIFVVNFFKEIIAPDEKLADYFEDTMISWVDDIPFVNTWIVKTLNKQKKDSPFVLGQLYKDDEDKKFVSDLFTKVMLNQHKYDEDIKEKTPNWEADRIADIDMILIKMAITEFLHFSSIPSRVSINEYIELAKDYSTNKSGYFINGVLDKIAKDYMENNKMVKIGRGLL</sequence>
<evidence type="ECO:0000256" key="6">
    <source>
        <dbReference type="HAMAP-Rule" id="MF_00073"/>
    </source>
</evidence>
<dbReference type="PANTHER" id="PTHR11078:SF3">
    <property type="entry name" value="ANTITERMINATION NUSB DOMAIN-CONTAINING PROTEIN"/>
    <property type="match status" value="1"/>
</dbReference>
<comment type="function">
    <text evidence="6">Involved in transcription antitermination. Required for transcription of ribosomal RNA (rRNA) genes. Binds specifically to the boxA antiterminator sequence of the ribosomal RNA (rrn) operons.</text>
</comment>
<dbReference type="EMBL" id="CAXIXY010000007">
    <property type="protein sequence ID" value="CAL2092486.1"/>
    <property type="molecule type" value="Genomic_DNA"/>
</dbReference>
<dbReference type="SUPFAM" id="SSF48013">
    <property type="entry name" value="NusB-like"/>
    <property type="match status" value="1"/>
</dbReference>
<dbReference type="InterPro" id="IPR011605">
    <property type="entry name" value="NusB_fam"/>
</dbReference>
<evidence type="ECO:0000259" key="7">
    <source>
        <dbReference type="Pfam" id="PF01029"/>
    </source>
</evidence>
<dbReference type="HAMAP" id="MF_00073">
    <property type="entry name" value="NusB"/>
    <property type="match status" value="1"/>
</dbReference>
<dbReference type="RefSeq" id="WP_348713366.1">
    <property type="nucleotide sequence ID" value="NZ_CAXIXW010000011.1"/>
</dbReference>
<comment type="similarity">
    <text evidence="1 6">Belongs to the NusB family.</text>
</comment>
<evidence type="ECO:0000256" key="1">
    <source>
        <dbReference type="ARBA" id="ARBA00005952"/>
    </source>
</evidence>
<dbReference type="PANTHER" id="PTHR11078">
    <property type="entry name" value="N UTILIZATION SUBSTANCE PROTEIN B-RELATED"/>
    <property type="match status" value="1"/>
</dbReference>
<evidence type="ECO:0000256" key="2">
    <source>
        <dbReference type="ARBA" id="ARBA00022814"/>
    </source>
</evidence>
<keyword evidence="4 6" id="KW-0805">Transcription regulation</keyword>
<comment type="caution">
    <text evidence="8">The sequence shown here is derived from an EMBL/GenBank/DDBJ whole genome shotgun (WGS) entry which is preliminary data.</text>
</comment>
<evidence type="ECO:0000256" key="5">
    <source>
        <dbReference type="ARBA" id="ARBA00023163"/>
    </source>
</evidence>
<dbReference type="InterPro" id="IPR035926">
    <property type="entry name" value="NusB-like_sf"/>
</dbReference>
<dbReference type="Gene3D" id="1.10.940.10">
    <property type="entry name" value="NusB-like"/>
    <property type="match status" value="1"/>
</dbReference>
<proteinExistence type="inferred from homology"/>
<name>A0ABM9P534_9FLAO</name>
<dbReference type="Pfam" id="PF01029">
    <property type="entry name" value="NusB"/>
    <property type="match status" value="1"/>
</dbReference>